<accession>A0A1V9XRX1</accession>
<dbReference type="OrthoDB" id="5593818at2759"/>
<comment type="similarity">
    <text evidence="1">Belongs to the MIX23 family.</text>
</comment>
<dbReference type="Pfam" id="PF09774">
    <property type="entry name" value="MIX23"/>
    <property type="match status" value="1"/>
</dbReference>
<dbReference type="STRING" id="418985.A0A1V9XRX1"/>
<dbReference type="InterPro" id="IPR019171">
    <property type="entry name" value="MIX23"/>
</dbReference>
<dbReference type="GO" id="GO:0005758">
    <property type="term" value="C:mitochondrial intermembrane space"/>
    <property type="evidence" value="ECO:0007669"/>
    <property type="project" value="InterPro"/>
</dbReference>
<sequence>MASSTKSTCEDFLGFQELLKRSRKLDDNIVHALNTTVPTQSFAKRKDAHETCKDLYRELDDLYSSRKASIEKCVQFSEDQLLVLKTAREKSPDNIAILKELKKEQTKYRLLQAELGVEEVIKTRTKKAFHDRCRFFYNPV</sequence>
<dbReference type="Proteomes" id="UP000192247">
    <property type="component" value="Unassembled WGS sequence"/>
</dbReference>
<dbReference type="InParanoid" id="A0A1V9XRX1"/>
<proteinExistence type="inferred from homology"/>
<evidence type="ECO:0000313" key="5">
    <source>
        <dbReference type="Proteomes" id="UP000192247"/>
    </source>
</evidence>
<dbReference type="PANTHER" id="PTHR31905">
    <property type="entry name" value="COILED-COIL DOMAIN-CONTAINING PROTEIN 58"/>
    <property type="match status" value="1"/>
</dbReference>
<gene>
    <name evidence="4" type="ORF">BIW11_07895</name>
</gene>
<dbReference type="FunCoup" id="A0A1V9XRX1">
    <property type="interactions" value="880"/>
</dbReference>
<evidence type="ECO:0000256" key="1">
    <source>
        <dbReference type="ARBA" id="ARBA00024204"/>
    </source>
</evidence>
<evidence type="ECO:0000313" key="4">
    <source>
        <dbReference type="EMBL" id="OQR76256.1"/>
    </source>
</evidence>
<evidence type="ECO:0000256" key="3">
    <source>
        <dbReference type="ARBA" id="ARBA00030733"/>
    </source>
</evidence>
<dbReference type="EMBL" id="MNPL01005097">
    <property type="protein sequence ID" value="OQR76256.1"/>
    <property type="molecule type" value="Genomic_DNA"/>
</dbReference>
<evidence type="ECO:0000256" key="2">
    <source>
        <dbReference type="ARBA" id="ARBA00024228"/>
    </source>
</evidence>
<protein>
    <recommendedName>
        <fullName evidence="2">Protein MIX23</fullName>
    </recommendedName>
    <alternativeName>
        <fullName evidence="3">Coiled-coil domain-containing protein 58</fullName>
    </alternativeName>
</protein>
<dbReference type="PANTHER" id="PTHR31905:SF2">
    <property type="entry name" value="PROTEIN MIX23"/>
    <property type="match status" value="1"/>
</dbReference>
<comment type="caution">
    <text evidence="4">The sequence shown here is derived from an EMBL/GenBank/DDBJ whole genome shotgun (WGS) entry which is preliminary data.</text>
</comment>
<organism evidence="4 5">
    <name type="scientific">Tropilaelaps mercedesae</name>
    <dbReference type="NCBI Taxonomy" id="418985"/>
    <lineage>
        <taxon>Eukaryota</taxon>
        <taxon>Metazoa</taxon>
        <taxon>Ecdysozoa</taxon>
        <taxon>Arthropoda</taxon>
        <taxon>Chelicerata</taxon>
        <taxon>Arachnida</taxon>
        <taxon>Acari</taxon>
        <taxon>Parasitiformes</taxon>
        <taxon>Mesostigmata</taxon>
        <taxon>Gamasina</taxon>
        <taxon>Dermanyssoidea</taxon>
        <taxon>Laelapidae</taxon>
        <taxon>Tropilaelaps</taxon>
    </lineage>
</organism>
<keyword evidence="5" id="KW-1185">Reference proteome</keyword>
<name>A0A1V9XRX1_9ACAR</name>
<reference evidence="4 5" key="1">
    <citation type="journal article" date="2017" name="Gigascience">
        <title>Draft genome of the honey bee ectoparasitic mite, Tropilaelaps mercedesae, is shaped by the parasitic life history.</title>
        <authorList>
            <person name="Dong X."/>
            <person name="Armstrong S.D."/>
            <person name="Xia D."/>
            <person name="Makepeace B.L."/>
            <person name="Darby A.C."/>
            <person name="Kadowaki T."/>
        </authorList>
    </citation>
    <scope>NUCLEOTIDE SEQUENCE [LARGE SCALE GENOMIC DNA]</scope>
    <source>
        <strain evidence="4">Wuxi-XJTLU</strain>
    </source>
</reference>
<dbReference type="AlphaFoldDB" id="A0A1V9XRX1"/>